<comment type="caution">
    <text evidence="1">The sequence shown here is derived from an EMBL/GenBank/DDBJ whole genome shotgun (WGS) entry which is preliminary data.</text>
</comment>
<organism evidence="1 2">
    <name type="scientific">Ensete ventricosum</name>
    <name type="common">Abyssinian banana</name>
    <name type="synonym">Musa ensete</name>
    <dbReference type="NCBI Taxonomy" id="4639"/>
    <lineage>
        <taxon>Eukaryota</taxon>
        <taxon>Viridiplantae</taxon>
        <taxon>Streptophyta</taxon>
        <taxon>Embryophyta</taxon>
        <taxon>Tracheophyta</taxon>
        <taxon>Spermatophyta</taxon>
        <taxon>Magnoliopsida</taxon>
        <taxon>Liliopsida</taxon>
        <taxon>Zingiberales</taxon>
        <taxon>Musaceae</taxon>
        <taxon>Ensete</taxon>
    </lineage>
</organism>
<name>A0A427A224_ENSVE</name>
<accession>A0A427A224</accession>
<gene>
    <name evidence="1" type="ORF">B296_00027668</name>
</gene>
<evidence type="ECO:0000313" key="2">
    <source>
        <dbReference type="Proteomes" id="UP000287651"/>
    </source>
</evidence>
<evidence type="ECO:0000313" key="1">
    <source>
        <dbReference type="EMBL" id="RRT70264.1"/>
    </source>
</evidence>
<proteinExistence type="predicted"/>
<dbReference type="Proteomes" id="UP000287651">
    <property type="component" value="Unassembled WGS sequence"/>
</dbReference>
<dbReference type="EMBL" id="AMZH03004077">
    <property type="protein sequence ID" value="RRT70264.1"/>
    <property type="molecule type" value="Genomic_DNA"/>
</dbReference>
<reference evidence="1 2" key="1">
    <citation type="journal article" date="2014" name="Agronomy (Basel)">
        <title>A Draft Genome Sequence for Ensete ventricosum, the Drought-Tolerant Tree Against Hunger.</title>
        <authorList>
            <person name="Harrison J."/>
            <person name="Moore K.A."/>
            <person name="Paszkiewicz K."/>
            <person name="Jones T."/>
            <person name="Grant M."/>
            <person name="Ambacheew D."/>
            <person name="Muzemil S."/>
            <person name="Studholme D.J."/>
        </authorList>
    </citation>
    <scope>NUCLEOTIDE SEQUENCE [LARGE SCALE GENOMIC DNA]</scope>
</reference>
<protein>
    <submittedName>
        <fullName evidence="1">Uncharacterized protein</fullName>
    </submittedName>
</protein>
<sequence>MMQWELTERLAGSLPKVSEDCREFTGSSSKGSEACLEFVKSLPKVSEACRRYQKLVDGIESLLGVRRELAEGDRELARMTLGVHRKKTKRLAEGLLEVDQKACRKLGGSSWT</sequence>
<dbReference type="AlphaFoldDB" id="A0A427A224"/>